<reference evidence="1 2" key="2">
    <citation type="journal article" date="2022" name="Mol. Ecol. Resour.">
        <title>The genomes of chicory, endive, great burdock and yacon provide insights into Asteraceae paleo-polyploidization history and plant inulin production.</title>
        <authorList>
            <person name="Fan W."/>
            <person name="Wang S."/>
            <person name="Wang H."/>
            <person name="Wang A."/>
            <person name="Jiang F."/>
            <person name="Liu H."/>
            <person name="Zhao H."/>
            <person name="Xu D."/>
            <person name="Zhang Y."/>
        </authorList>
    </citation>
    <scope>NUCLEOTIDE SEQUENCE [LARGE SCALE GENOMIC DNA]</scope>
    <source>
        <strain evidence="2">cv. Niubang</strain>
    </source>
</reference>
<protein>
    <submittedName>
        <fullName evidence="1">Uncharacterized protein</fullName>
    </submittedName>
</protein>
<dbReference type="Proteomes" id="UP001055879">
    <property type="component" value="Linkage Group LG02"/>
</dbReference>
<sequence>MNTTEFIPRALKINKSEGISINHPSSSEKGILGPVPHNPHVPYSYPILPHSSKPLKSKNQGKVKASFLEPKQKFIYRKCYNCGDTFHLAKDCPKDRIEGYGYYVIFREHDCLISAKQFHTVLSGFRKDNVYVINMSVKSSEDESICFISEDSEKKNFLWHKRLSHLNFKMLNALSNKELVVGLLKISFSKEKLCAACEKGKLTKSSFKYKSDTSEEIINFIKKSEVLNGQLVRSIRSDNGTEFRNATLDAFLSDKGISQNFAAVRSPQQNGVVERKNRPPYVSFSAASTSFNHSSAVPLPTAEPIAPVEPTLHSSSLHHTHPIPTNPSPSYSPSPFPAPLPPALKWTKDHPIDQIIEDLADPCWINAMQEELSQFERNKVWRFVPRPFSKTIIGTKLVFQNKMDEVGTVIRNKARLVAQGYRQEEEVYVKQPPGFEDPAHPYYVYRLDKALYGLKPAPCAWYDTLSDFLLSNRYTRGSTVDRKSTTSSFQLLGRNLVNWSSKKHNSVSTSIVEAEYVAAGSCCAQILLDP</sequence>
<proteinExistence type="predicted"/>
<name>A0ACB9EJ02_ARCLA</name>
<comment type="caution">
    <text evidence="1">The sequence shown here is derived from an EMBL/GenBank/DDBJ whole genome shotgun (WGS) entry which is preliminary data.</text>
</comment>
<evidence type="ECO:0000313" key="1">
    <source>
        <dbReference type="EMBL" id="KAI3758686.1"/>
    </source>
</evidence>
<keyword evidence="2" id="KW-1185">Reference proteome</keyword>
<organism evidence="1 2">
    <name type="scientific">Arctium lappa</name>
    <name type="common">Greater burdock</name>
    <name type="synonym">Lappa major</name>
    <dbReference type="NCBI Taxonomy" id="4217"/>
    <lineage>
        <taxon>Eukaryota</taxon>
        <taxon>Viridiplantae</taxon>
        <taxon>Streptophyta</taxon>
        <taxon>Embryophyta</taxon>
        <taxon>Tracheophyta</taxon>
        <taxon>Spermatophyta</taxon>
        <taxon>Magnoliopsida</taxon>
        <taxon>eudicotyledons</taxon>
        <taxon>Gunneridae</taxon>
        <taxon>Pentapetalae</taxon>
        <taxon>asterids</taxon>
        <taxon>campanulids</taxon>
        <taxon>Asterales</taxon>
        <taxon>Asteraceae</taxon>
        <taxon>Carduoideae</taxon>
        <taxon>Cardueae</taxon>
        <taxon>Arctiinae</taxon>
        <taxon>Arctium</taxon>
    </lineage>
</organism>
<accession>A0ACB9EJ02</accession>
<reference evidence="2" key="1">
    <citation type="journal article" date="2022" name="Mol. Ecol. Resour.">
        <title>The genomes of chicory, endive, great burdock and yacon provide insights into Asteraceae palaeo-polyploidization history and plant inulin production.</title>
        <authorList>
            <person name="Fan W."/>
            <person name="Wang S."/>
            <person name="Wang H."/>
            <person name="Wang A."/>
            <person name="Jiang F."/>
            <person name="Liu H."/>
            <person name="Zhao H."/>
            <person name="Xu D."/>
            <person name="Zhang Y."/>
        </authorList>
    </citation>
    <scope>NUCLEOTIDE SEQUENCE [LARGE SCALE GENOMIC DNA]</scope>
    <source>
        <strain evidence="2">cv. Niubang</strain>
    </source>
</reference>
<dbReference type="EMBL" id="CM042048">
    <property type="protein sequence ID" value="KAI3758686.1"/>
    <property type="molecule type" value="Genomic_DNA"/>
</dbReference>
<gene>
    <name evidence="1" type="ORF">L6452_06257</name>
</gene>
<evidence type="ECO:0000313" key="2">
    <source>
        <dbReference type="Proteomes" id="UP001055879"/>
    </source>
</evidence>